<gene>
    <name evidence="7" type="primary">rnf151</name>
</gene>
<reference evidence="7" key="2">
    <citation type="submission" date="2025-08" db="UniProtKB">
        <authorList>
            <consortium name="Ensembl"/>
        </authorList>
    </citation>
    <scope>IDENTIFICATION</scope>
</reference>
<dbReference type="InterPro" id="IPR001841">
    <property type="entry name" value="Znf_RING"/>
</dbReference>
<proteinExistence type="predicted"/>
<dbReference type="PANTHER" id="PTHR10131:SF94">
    <property type="entry name" value="TNF RECEPTOR-ASSOCIATED FACTOR 4"/>
    <property type="match status" value="1"/>
</dbReference>
<organism evidence="7 8">
    <name type="scientific">Scleropages formosus</name>
    <name type="common">Asian bonytongue</name>
    <name type="synonym">Osteoglossum formosum</name>
    <dbReference type="NCBI Taxonomy" id="113540"/>
    <lineage>
        <taxon>Eukaryota</taxon>
        <taxon>Metazoa</taxon>
        <taxon>Chordata</taxon>
        <taxon>Craniata</taxon>
        <taxon>Vertebrata</taxon>
        <taxon>Euteleostomi</taxon>
        <taxon>Actinopterygii</taxon>
        <taxon>Neopterygii</taxon>
        <taxon>Teleostei</taxon>
        <taxon>Osteoglossocephala</taxon>
        <taxon>Osteoglossomorpha</taxon>
        <taxon>Osteoglossiformes</taxon>
        <taxon>Osteoglossidae</taxon>
        <taxon>Scleropages</taxon>
    </lineage>
</organism>
<accession>A0A8C9VN70</accession>
<dbReference type="CTD" id="146310"/>
<evidence type="ECO:0000256" key="1">
    <source>
        <dbReference type="ARBA" id="ARBA00022723"/>
    </source>
</evidence>
<dbReference type="RefSeq" id="XP_018617236.1">
    <property type="nucleotide sequence ID" value="XM_018761720.2"/>
</dbReference>
<feature type="domain" description="RING-type" evidence="5">
    <location>
        <begin position="20"/>
        <end position="58"/>
    </location>
</feature>
<dbReference type="Ensembl" id="ENSSFOT00015065935.1">
    <property type="protein sequence ID" value="ENSSFOP00015062527.1"/>
    <property type="gene ID" value="ENSSFOG00015029862.1"/>
</dbReference>
<keyword evidence="2 4" id="KW-0863">Zinc-finger</keyword>
<dbReference type="GO" id="GO:0008270">
    <property type="term" value="F:zinc ion binding"/>
    <property type="evidence" value="ECO:0007669"/>
    <property type="project" value="UniProtKB-KW"/>
</dbReference>
<name>A0A8C9VN70_SCLFO</name>
<keyword evidence="1 4" id="KW-0479">Metal-binding</keyword>
<evidence type="ECO:0000256" key="4">
    <source>
        <dbReference type="PROSITE-ProRule" id="PRU00207"/>
    </source>
</evidence>
<dbReference type="InterPro" id="IPR013083">
    <property type="entry name" value="Znf_RING/FYVE/PHD"/>
</dbReference>
<keyword evidence="8" id="KW-1185">Reference proteome</keyword>
<reference evidence="7" key="3">
    <citation type="submission" date="2025-09" db="UniProtKB">
        <authorList>
            <consortium name="Ensembl"/>
        </authorList>
    </citation>
    <scope>IDENTIFICATION</scope>
</reference>
<evidence type="ECO:0000313" key="8">
    <source>
        <dbReference type="Proteomes" id="UP000694397"/>
    </source>
</evidence>
<evidence type="ECO:0000313" key="7">
    <source>
        <dbReference type="Ensembl" id="ENSSFOP00015062527.1"/>
    </source>
</evidence>
<keyword evidence="3 4" id="KW-0862">Zinc</keyword>
<dbReference type="Pfam" id="PF00097">
    <property type="entry name" value="zf-C3HC4"/>
    <property type="match status" value="1"/>
</dbReference>
<dbReference type="Gene3D" id="3.30.40.10">
    <property type="entry name" value="Zinc/RING finger domain, C3HC4 (zinc finger)"/>
    <property type="match status" value="2"/>
</dbReference>
<evidence type="ECO:0000256" key="2">
    <source>
        <dbReference type="ARBA" id="ARBA00022771"/>
    </source>
</evidence>
<evidence type="ECO:0000259" key="6">
    <source>
        <dbReference type="PROSITE" id="PS50145"/>
    </source>
</evidence>
<dbReference type="SUPFAM" id="SSF49599">
    <property type="entry name" value="TRAF domain-like"/>
    <property type="match status" value="1"/>
</dbReference>
<dbReference type="PROSITE" id="PS50089">
    <property type="entry name" value="ZF_RING_2"/>
    <property type="match status" value="1"/>
</dbReference>
<dbReference type="AlphaFoldDB" id="A0A8C9VN70"/>
<evidence type="ECO:0000256" key="3">
    <source>
        <dbReference type="ARBA" id="ARBA00022833"/>
    </source>
</evidence>
<dbReference type="OrthoDB" id="9049620at2759"/>
<dbReference type="GeneTree" id="ENSGT00530000063647"/>
<dbReference type="KEGG" id="sfm:108939990"/>
<dbReference type="SMART" id="SM00184">
    <property type="entry name" value="RING"/>
    <property type="match status" value="1"/>
</dbReference>
<dbReference type="PROSITE" id="PS00518">
    <property type="entry name" value="ZF_RING_1"/>
    <property type="match status" value="1"/>
</dbReference>
<dbReference type="PANTHER" id="PTHR10131">
    <property type="entry name" value="TNF RECEPTOR ASSOCIATED FACTOR"/>
    <property type="match status" value="1"/>
</dbReference>
<dbReference type="InterPro" id="IPR017907">
    <property type="entry name" value="Znf_RING_CS"/>
</dbReference>
<dbReference type="InterPro" id="IPR001293">
    <property type="entry name" value="Znf_TRAF"/>
</dbReference>
<dbReference type="InterPro" id="IPR018957">
    <property type="entry name" value="Znf_C3HC4_RING-type"/>
</dbReference>
<feature type="zinc finger region" description="TRAF-type" evidence="4">
    <location>
        <begin position="102"/>
        <end position="145"/>
    </location>
</feature>
<dbReference type="PROSITE" id="PS50145">
    <property type="entry name" value="ZF_TRAF"/>
    <property type="match status" value="1"/>
</dbReference>
<dbReference type="SUPFAM" id="SSF57850">
    <property type="entry name" value="RING/U-box"/>
    <property type="match status" value="1"/>
</dbReference>
<sequence>MSGGYDVDLFVDTPHHDLICPICHGVFRCPVTAVCSHVFCRNCILEWIKRQETCPYCRHPVSQSSISGMCKLSTSISRLWIKCKNKAQGCDATFPLSEECLHSVVCQYELILCPHHGCGMQLPRRHLGGHMQSCRRWRGPCCSGCGTPFSHHMQTQQNCYRQLRQELESRWEMHRIIAADLQRKMRRIQNTVVHMRRQVNLICQSLEVMNKQEVARSTGGNSGCAL</sequence>
<feature type="domain" description="TRAF-type" evidence="6">
    <location>
        <begin position="102"/>
        <end position="145"/>
    </location>
</feature>
<dbReference type="GeneID" id="108939990"/>
<evidence type="ECO:0000259" key="5">
    <source>
        <dbReference type="PROSITE" id="PS50089"/>
    </source>
</evidence>
<dbReference type="Proteomes" id="UP000694397">
    <property type="component" value="Chromosome 20"/>
</dbReference>
<protein>
    <submittedName>
        <fullName evidence="7">Ring finger protein 151</fullName>
    </submittedName>
</protein>
<reference evidence="7 8" key="1">
    <citation type="submission" date="2019-04" db="EMBL/GenBank/DDBJ databases">
        <authorList>
            <consortium name="Wellcome Sanger Institute Data Sharing"/>
        </authorList>
    </citation>
    <scope>NUCLEOTIDE SEQUENCE [LARGE SCALE GENOMIC DNA]</scope>
</reference>